<name>A0A1H3CBA6_THIRO</name>
<evidence type="ECO:0000313" key="2">
    <source>
        <dbReference type="Proteomes" id="UP000198816"/>
    </source>
</evidence>
<evidence type="ECO:0000313" key="1">
    <source>
        <dbReference type="EMBL" id="SDX51401.1"/>
    </source>
</evidence>
<dbReference type="EMBL" id="FNNZ01000032">
    <property type="protein sequence ID" value="SDX51401.1"/>
    <property type="molecule type" value="Genomic_DNA"/>
</dbReference>
<gene>
    <name evidence="1" type="ORF">SAMN05421783_13226</name>
</gene>
<dbReference type="Proteomes" id="UP000198816">
    <property type="component" value="Unassembled WGS sequence"/>
</dbReference>
<proteinExistence type="predicted"/>
<accession>A0A1H3CBA6</accession>
<organism evidence="1 2">
    <name type="scientific">Thiocapsa roseopersicina</name>
    <dbReference type="NCBI Taxonomy" id="1058"/>
    <lineage>
        <taxon>Bacteria</taxon>
        <taxon>Pseudomonadati</taxon>
        <taxon>Pseudomonadota</taxon>
        <taxon>Gammaproteobacteria</taxon>
        <taxon>Chromatiales</taxon>
        <taxon>Chromatiaceae</taxon>
        <taxon>Thiocapsa</taxon>
    </lineage>
</organism>
<dbReference type="STRING" id="1058.SAMN05421783_13226"/>
<sequence>MRSQCDEVPLPSLTTPNAQPIASLAVLADQGAGWKPDGFDLEQLGCTHRFRFPVVKLLDYADRLAALEAGANPFALINAAHLLHDADAP</sequence>
<keyword evidence="2" id="KW-1185">Reference proteome</keyword>
<reference evidence="2" key="1">
    <citation type="submission" date="2016-10" db="EMBL/GenBank/DDBJ databases">
        <authorList>
            <person name="Varghese N."/>
            <person name="Submissions S."/>
        </authorList>
    </citation>
    <scope>NUCLEOTIDE SEQUENCE [LARGE SCALE GENOMIC DNA]</scope>
    <source>
        <strain evidence="2">DSM 217</strain>
    </source>
</reference>
<dbReference type="AlphaFoldDB" id="A0A1H3CBA6"/>
<protein>
    <submittedName>
        <fullName evidence="1">Uncharacterized protein</fullName>
    </submittedName>
</protein>